<name>A0A0E3F0G1_9CAUD</name>
<dbReference type="Proteomes" id="UP000185323">
    <property type="component" value="Segment"/>
</dbReference>
<accession>A0A0E3F0G1</accession>
<keyword evidence="2" id="KW-1185">Reference proteome</keyword>
<evidence type="ECO:0000313" key="2">
    <source>
        <dbReference type="Proteomes" id="UP000185323"/>
    </source>
</evidence>
<gene>
    <name evidence="1" type="ORF">Syn7803C7_46</name>
</gene>
<protein>
    <submittedName>
        <fullName evidence="1">Uncharacterized protein</fullName>
    </submittedName>
</protein>
<proteinExistence type="predicted"/>
<sequence length="72" mass="8284">MNMLGKQSETGMKVTFLGYIPEQVKFAGSDTPDKLNTTTTYTIEQVKRFNSYTKIKLVGDDLWYNSVHFRVT</sequence>
<organism evidence="1 2">
    <name type="scientific">Synechococcus phage ACG-2014f_Syn7803C7</name>
    <dbReference type="NCBI Taxonomy" id="2790345"/>
    <lineage>
        <taxon>Viruses</taxon>
        <taxon>Duplodnaviria</taxon>
        <taxon>Heunggongvirae</taxon>
        <taxon>Uroviricota</taxon>
        <taxon>Caudoviricetes</taxon>
        <taxon>Pantevenvirales</taxon>
        <taxon>Kyanoviridae</taxon>
        <taxon>Atlauavirus</taxon>
        <taxon>Atlauavirus acg2014f</taxon>
    </lineage>
</organism>
<reference evidence="1 2" key="1">
    <citation type="submission" date="2013-12" db="EMBL/GenBank/DDBJ databases">
        <title>Ecological redundancy of diverse viral populations within a natural community.</title>
        <authorList>
            <person name="Gregory A.C."/>
            <person name="LaButti K."/>
            <person name="Copeland A."/>
            <person name="Woyke T."/>
            <person name="Sullivan M.B."/>
        </authorList>
    </citation>
    <scope>NUCLEOTIDE SEQUENCE [LARGE SCALE GENOMIC DNA]</scope>
    <source>
        <strain evidence="1">Syn7803C7</strain>
    </source>
</reference>
<evidence type="ECO:0000313" key="1">
    <source>
        <dbReference type="EMBL" id="AIX19937.1"/>
    </source>
</evidence>
<dbReference type="KEGG" id="vg:24171896"/>
<dbReference type="EMBL" id="KJ019052">
    <property type="protein sequence ID" value="AIX19937.1"/>
    <property type="molecule type" value="Genomic_DNA"/>
</dbReference>